<dbReference type="PANTHER" id="PTHR43833:SF7">
    <property type="entry name" value="KTR SYSTEM POTASSIUM UPTAKE PROTEIN C"/>
    <property type="match status" value="1"/>
</dbReference>
<protein>
    <submittedName>
        <fullName evidence="3">Potassium uptake system protein</fullName>
    </submittedName>
</protein>
<evidence type="ECO:0000313" key="3">
    <source>
        <dbReference type="EMBL" id="OKL37347.1"/>
    </source>
</evidence>
<dbReference type="SUPFAM" id="SSF116726">
    <property type="entry name" value="TrkA C-terminal domain-like"/>
    <property type="match status" value="1"/>
</dbReference>
<name>A0A1Q5P550_9BACI</name>
<sequence length="218" mass="23699">MQKEQFAVIGMGRFGTSIAKKLHEAGQEVMGIDINADEVEDAELFITHGAVADTTEKATLKSIGISNFDCVIVAIGSNMQASILTVLLLNELGIKKIIAKALNELHGQVLEKVGADWIVYPDKDMGERVAHQLLSPNVLNFIELSNEYSIEEIKIPSSMGGKSLQDLSIRATYHLNVIAVMSHDEVTISPTPDHIMNDGDILIVIGKKSDLSAFSNIE</sequence>
<dbReference type="InterPro" id="IPR036291">
    <property type="entry name" value="NAD(P)-bd_dom_sf"/>
</dbReference>
<keyword evidence="4" id="KW-1185">Reference proteome</keyword>
<dbReference type="EMBL" id="MRWQ01000005">
    <property type="protein sequence ID" value="OKL37347.1"/>
    <property type="molecule type" value="Genomic_DNA"/>
</dbReference>
<dbReference type="PANTHER" id="PTHR43833">
    <property type="entry name" value="POTASSIUM CHANNEL PROTEIN 2-RELATED-RELATED"/>
    <property type="match status" value="1"/>
</dbReference>
<dbReference type="GO" id="GO:0008324">
    <property type="term" value="F:monoatomic cation transmembrane transporter activity"/>
    <property type="evidence" value="ECO:0007669"/>
    <property type="project" value="InterPro"/>
</dbReference>
<evidence type="ECO:0000259" key="2">
    <source>
        <dbReference type="PROSITE" id="PS51202"/>
    </source>
</evidence>
<comment type="caution">
    <text evidence="3">The sequence shown here is derived from an EMBL/GenBank/DDBJ whole genome shotgun (WGS) entry which is preliminary data.</text>
</comment>
<dbReference type="PROSITE" id="PS51202">
    <property type="entry name" value="RCK_C"/>
    <property type="match status" value="1"/>
</dbReference>
<accession>A0A1Q5P550</accession>
<dbReference type="Gene3D" id="3.40.50.720">
    <property type="entry name" value="NAD(P)-binding Rossmann-like Domain"/>
    <property type="match status" value="1"/>
</dbReference>
<proteinExistence type="predicted"/>
<dbReference type="InterPro" id="IPR006037">
    <property type="entry name" value="RCK_C"/>
</dbReference>
<dbReference type="InterPro" id="IPR050721">
    <property type="entry name" value="Trk_Ktr_HKT_K-transport"/>
</dbReference>
<dbReference type="SUPFAM" id="SSF51735">
    <property type="entry name" value="NAD(P)-binding Rossmann-fold domains"/>
    <property type="match status" value="1"/>
</dbReference>
<dbReference type="STRING" id="1714354.BLL40_07185"/>
<feature type="domain" description="RCK N-terminal" evidence="1">
    <location>
        <begin position="3"/>
        <end position="119"/>
    </location>
</feature>
<dbReference type="AlphaFoldDB" id="A0A1Q5P550"/>
<dbReference type="GO" id="GO:0006813">
    <property type="term" value="P:potassium ion transport"/>
    <property type="evidence" value="ECO:0007669"/>
    <property type="project" value="InterPro"/>
</dbReference>
<evidence type="ECO:0000313" key="4">
    <source>
        <dbReference type="Proteomes" id="UP000186524"/>
    </source>
</evidence>
<dbReference type="InterPro" id="IPR003148">
    <property type="entry name" value="RCK_N"/>
</dbReference>
<dbReference type="InterPro" id="IPR036721">
    <property type="entry name" value="RCK_C_sf"/>
</dbReference>
<gene>
    <name evidence="3" type="ORF">BLL40_07185</name>
</gene>
<dbReference type="PROSITE" id="PS51201">
    <property type="entry name" value="RCK_N"/>
    <property type="match status" value="1"/>
</dbReference>
<dbReference type="Proteomes" id="UP000186524">
    <property type="component" value="Unassembled WGS sequence"/>
</dbReference>
<dbReference type="Gene3D" id="3.30.70.1450">
    <property type="entry name" value="Regulator of K+ conductance, C-terminal domain"/>
    <property type="match status" value="1"/>
</dbReference>
<organism evidence="3 4">
    <name type="scientific">Domibacillus mangrovi</name>
    <dbReference type="NCBI Taxonomy" id="1714354"/>
    <lineage>
        <taxon>Bacteria</taxon>
        <taxon>Bacillati</taxon>
        <taxon>Bacillota</taxon>
        <taxon>Bacilli</taxon>
        <taxon>Bacillales</taxon>
        <taxon>Bacillaceae</taxon>
        <taxon>Domibacillus</taxon>
    </lineage>
</organism>
<evidence type="ECO:0000259" key="1">
    <source>
        <dbReference type="PROSITE" id="PS51201"/>
    </source>
</evidence>
<feature type="domain" description="RCK C-terminal" evidence="2">
    <location>
        <begin position="136"/>
        <end position="218"/>
    </location>
</feature>
<dbReference type="OrthoDB" id="9776294at2"/>
<dbReference type="RefSeq" id="WP_073711219.1">
    <property type="nucleotide sequence ID" value="NZ_MRWQ01000005.1"/>
</dbReference>
<dbReference type="Pfam" id="PF02080">
    <property type="entry name" value="TrkA_C"/>
    <property type="match status" value="1"/>
</dbReference>
<reference evidence="3 4" key="1">
    <citation type="submission" date="2016-12" db="EMBL/GenBank/DDBJ databases">
        <title>Domibacillus sp. SAOS 44 whole genome sequencing.</title>
        <authorList>
            <person name="Verma A."/>
            <person name="Krishnamurthi S."/>
        </authorList>
    </citation>
    <scope>NUCLEOTIDE SEQUENCE [LARGE SCALE GENOMIC DNA]</scope>
    <source>
        <strain evidence="3 4">SAOS 44</strain>
    </source>
</reference>
<dbReference type="Pfam" id="PF02254">
    <property type="entry name" value="TrkA_N"/>
    <property type="match status" value="1"/>
</dbReference>